<comment type="caution">
    <text evidence="1">The sequence shown here is derived from an EMBL/GenBank/DDBJ whole genome shotgun (WGS) entry which is preliminary data.</text>
</comment>
<dbReference type="Proteomes" id="UP000826234">
    <property type="component" value="Unassembled WGS sequence"/>
</dbReference>
<accession>A0ABQ7TI33</accession>
<protein>
    <submittedName>
        <fullName evidence="1">Uncharacterized protein</fullName>
    </submittedName>
</protein>
<gene>
    <name evidence="1" type="ORF">JD844_010327</name>
</gene>
<evidence type="ECO:0000313" key="2">
    <source>
        <dbReference type="Proteomes" id="UP000826234"/>
    </source>
</evidence>
<name>A0ABQ7TI33_PHRPL</name>
<dbReference type="EMBL" id="JAIPUX010000439">
    <property type="protein sequence ID" value="KAH0628793.1"/>
    <property type="molecule type" value="Genomic_DNA"/>
</dbReference>
<sequence>MFKVVLATTDEMVNAEMWFWLNSTKEDGIEPHSISPILKDFTPILHARKGRMQQRSAQRHAAKHILLGQEEEYVTGEQ</sequence>
<evidence type="ECO:0000313" key="1">
    <source>
        <dbReference type="EMBL" id="KAH0628793.1"/>
    </source>
</evidence>
<organism evidence="1 2">
    <name type="scientific">Phrynosoma platyrhinos</name>
    <name type="common">Desert horned lizard</name>
    <dbReference type="NCBI Taxonomy" id="52577"/>
    <lineage>
        <taxon>Eukaryota</taxon>
        <taxon>Metazoa</taxon>
        <taxon>Chordata</taxon>
        <taxon>Craniata</taxon>
        <taxon>Vertebrata</taxon>
        <taxon>Euteleostomi</taxon>
        <taxon>Lepidosauria</taxon>
        <taxon>Squamata</taxon>
        <taxon>Bifurcata</taxon>
        <taxon>Unidentata</taxon>
        <taxon>Episquamata</taxon>
        <taxon>Toxicofera</taxon>
        <taxon>Iguania</taxon>
        <taxon>Phrynosomatidae</taxon>
        <taxon>Phrynosomatinae</taxon>
        <taxon>Phrynosoma</taxon>
    </lineage>
</organism>
<keyword evidence="2" id="KW-1185">Reference proteome</keyword>
<reference evidence="1 2" key="1">
    <citation type="journal article" date="2022" name="Gigascience">
        <title>A chromosome-level genome assembly and annotation of the desert horned lizard, Phrynosoma platyrhinos, provides insight into chromosomal rearrangements among reptiles.</title>
        <authorList>
            <person name="Koochekian N."/>
            <person name="Ascanio A."/>
            <person name="Farleigh K."/>
            <person name="Card D.C."/>
            <person name="Schield D.R."/>
            <person name="Castoe T.A."/>
            <person name="Jezkova T."/>
        </authorList>
    </citation>
    <scope>NUCLEOTIDE SEQUENCE [LARGE SCALE GENOMIC DNA]</scope>
    <source>
        <strain evidence="1">NK-2021</strain>
    </source>
</reference>
<proteinExistence type="predicted"/>